<keyword evidence="2" id="KW-1185">Reference proteome</keyword>
<reference evidence="1" key="1">
    <citation type="submission" date="2021-07" db="EMBL/GenBank/DDBJ databases">
        <authorList>
            <person name="Durling M."/>
        </authorList>
    </citation>
    <scope>NUCLEOTIDE SEQUENCE</scope>
</reference>
<sequence length="163" mass="17976">MDLSPGNLYIALSARNIEGSYHWGLIQPTSRPSTSCMYHHATISSATNGKWLAQTIAQPLPMTERALILIWRVGPISATQERFEEIMAGIPADGEPSSRTGKDFNCRTWMFDVLAQLEVQGGLKLGVEMDDIEKKAIEHAHSVENDVVAGKRGPLVLNDDFRA</sequence>
<comment type="caution">
    <text evidence="1">The sequence shown here is derived from an EMBL/GenBank/DDBJ whole genome shotgun (WGS) entry which is preliminary data.</text>
</comment>
<dbReference type="OrthoDB" id="3016366at2759"/>
<dbReference type="Pfam" id="PF21858">
    <property type="entry name" value="DUF6914"/>
    <property type="match status" value="1"/>
</dbReference>
<dbReference type="Proteomes" id="UP000696280">
    <property type="component" value="Unassembled WGS sequence"/>
</dbReference>
<evidence type="ECO:0000313" key="1">
    <source>
        <dbReference type="EMBL" id="CAG8958081.1"/>
    </source>
</evidence>
<name>A0A9N9L3T9_9HELO</name>
<gene>
    <name evidence="1" type="ORF">HYFRA_00000425</name>
</gene>
<proteinExistence type="predicted"/>
<dbReference type="InterPro" id="IPR054208">
    <property type="entry name" value="DUF6914"/>
</dbReference>
<organism evidence="1 2">
    <name type="scientific">Hymenoscyphus fraxineus</name>
    <dbReference type="NCBI Taxonomy" id="746836"/>
    <lineage>
        <taxon>Eukaryota</taxon>
        <taxon>Fungi</taxon>
        <taxon>Dikarya</taxon>
        <taxon>Ascomycota</taxon>
        <taxon>Pezizomycotina</taxon>
        <taxon>Leotiomycetes</taxon>
        <taxon>Helotiales</taxon>
        <taxon>Helotiaceae</taxon>
        <taxon>Hymenoscyphus</taxon>
    </lineage>
</organism>
<dbReference type="EMBL" id="CAJVRL010000081">
    <property type="protein sequence ID" value="CAG8958081.1"/>
    <property type="molecule type" value="Genomic_DNA"/>
</dbReference>
<dbReference type="AlphaFoldDB" id="A0A9N9L3T9"/>
<protein>
    <submittedName>
        <fullName evidence="1">Uncharacterized protein</fullName>
    </submittedName>
</protein>
<evidence type="ECO:0000313" key="2">
    <source>
        <dbReference type="Proteomes" id="UP000696280"/>
    </source>
</evidence>
<accession>A0A9N9L3T9</accession>